<dbReference type="Gene3D" id="3.40.50.300">
    <property type="entry name" value="P-loop containing nucleotide triphosphate hydrolases"/>
    <property type="match status" value="1"/>
</dbReference>
<dbReference type="EC" id="3.6.-.-" evidence="3"/>
<dbReference type="EMBL" id="NXDV01000022">
    <property type="protein sequence ID" value="PHQ01219.1"/>
    <property type="molecule type" value="Genomic_DNA"/>
</dbReference>
<evidence type="ECO:0000313" key="2">
    <source>
        <dbReference type="EMBL" id="ALG88250.1"/>
    </source>
</evidence>
<evidence type="ECO:0000313" key="11">
    <source>
        <dbReference type="Proteomes" id="UP000223291"/>
    </source>
</evidence>
<gene>
    <name evidence="3" type="primary">soj_2</name>
    <name evidence="2" type="synonym">parA</name>
    <name evidence="5" type="ORF">CBE85_13750</name>
    <name evidence="6" type="ORF">CPI82_18440</name>
    <name evidence="8" type="ORF">EJ062_12455</name>
    <name evidence="4" type="ORF">G3N53_13870</name>
    <name evidence="7" type="ORF">J6E47_20310</name>
    <name evidence="3" type="ORF">LV35_03617</name>
</gene>
<evidence type="ECO:0000313" key="13">
    <source>
        <dbReference type="Proteomes" id="UP000470018"/>
    </source>
</evidence>
<reference evidence="3 9" key="2">
    <citation type="submission" date="2016-01" db="EMBL/GenBank/DDBJ databases">
        <title>Draft sequences of Acinetobacter baumannii isolates from wounded military personnel.</title>
        <authorList>
            <person name="Arivett B.A."/>
            <person name="Fiester S.E."/>
            <person name="Ream D.C."/>
            <person name="Actis L.A."/>
        </authorList>
    </citation>
    <scope>NUCLEOTIDE SEQUENCE [LARGE SCALE GENOMIC DNA]</scope>
    <source>
        <strain evidence="3 9">AB2828</strain>
    </source>
</reference>
<evidence type="ECO:0000313" key="8">
    <source>
        <dbReference type="EMBL" id="RTQ76290.1"/>
    </source>
</evidence>
<keyword evidence="2" id="KW-0614">Plasmid</keyword>
<feature type="domain" description="AAA" evidence="1">
    <location>
        <begin position="13"/>
        <end position="197"/>
    </location>
</feature>
<dbReference type="InterPro" id="IPR050678">
    <property type="entry name" value="DNA_Partitioning_ATPase"/>
</dbReference>
<dbReference type="CDD" id="cd02042">
    <property type="entry name" value="ParAB_family"/>
    <property type="match status" value="1"/>
</dbReference>
<dbReference type="Proteomes" id="UP000076296">
    <property type="component" value="Unassembled WGS sequence"/>
</dbReference>
<accession>A0A090BEI1</accession>
<dbReference type="EMBL" id="JAAGTY010000015">
    <property type="protein sequence ID" value="NDW42160.1"/>
    <property type="molecule type" value="Genomic_DNA"/>
</dbReference>
<reference evidence="4 13" key="6">
    <citation type="submission" date="2020-02" db="EMBL/GenBank/DDBJ databases">
        <title>Whole genome shot-gun sequencing of clinical Carbapenem resistant A. baumannii.</title>
        <authorList>
            <person name="Veeraraghavan B."/>
            <person name="Mathur P."/>
            <person name="Vijayakumar S."/>
            <person name="Vasudevan K."/>
            <person name="Lincy M."/>
            <person name="Kirubananthan A."/>
        </authorList>
    </citation>
    <scope>NUCLEOTIDE SEQUENCE [LARGE SCALE GENOMIC DNA]</scope>
    <source>
        <strain evidence="4 13">SP816</strain>
    </source>
</reference>
<dbReference type="InterPro" id="IPR027417">
    <property type="entry name" value="P-loop_NTPase"/>
</dbReference>
<dbReference type="SUPFAM" id="SSF52540">
    <property type="entry name" value="P-loop containing nucleoside triphosphate hydrolases"/>
    <property type="match status" value="1"/>
</dbReference>
<dbReference type="EMBL" id="KT779035">
    <property type="protein sequence ID" value="ALG88250.1"/>
    <property type="molecule type" value="Genomic_DNA"/>
</dbReference>
<evidence type="ECO:0000313" key="5">
    <source>
        <dbReference type="EMBL" id="OWK66061.1"/>
    </source>
</evidence>
<dbReference type="EMBL" id="LRDT01000048">
    <property type="protein sequence ID" value="KZA11708.1"/>
    <property type="molecule type" value="Genomic_DNA"/>
</dbReference>
<dbReference type="GO" id="GO:0016787">
    <property type="term" value="F:hydrolase activity"/>
    <property type="evidence" value="ECO:0007669"/>
    <property type="project" value="UniProtKB-KW"/>
</dbReference>
<evidence type="ECO:0000313" key="12">
    <source>
        <dbReference type="Proteomes" id="UP000268239"/>
    </source>
</evidence>
<reference evidence="5 10" key="3">
    <citation type="submission" date="2017-05" db="EMBL/GenBank/DDBJ databases">
        <title>Draft genome sequence of MDR A. baumannii AB360.</title>
        <authorList>
            <person name="Wareham D.W."/>
            <person name="Bean D.C."/>
        </authorList>
    </citation>
    <scope>NUCLEOTIDE SEQUENCE [LARGE SCALE GENOMIC DNA]</scope>
    <source>
        <strain evidence="5 10">AB360</strain>
    </source>
</reference>
<reference evidence="2" key="1">
    <citation type="submission" date="2015-09" db="EMBL/GenBank/DDBJ databases">
        <title>Conjugative plasmids carrying the sulphonamide resistance gene sul2.</title>
        <authorList>
            <person name="Hamidian M."/>
            <person name="Holt K.E."/>
            <person name="Pickard D."/>
            <person name="Hall R.M."/>
        </authorList>
    </citation>
    <scope>NUCLEOTIDE SEQUENCE</scope>
    <source>
        <strain evidence="2">D4</strain>
        <plasmid evidence="2">pD4</plasmid>
    </source>
</reference>
<dbReference type="EMBL" id="CP072271">
    <property type="protein sequence ID" value="QTK45525.1"/>
    <property type="molecule type" value="Genomic_DNA"/>
</dbReference>
<reference evidence="6 11" key="4">
    <citation type="submission" date="2017-09" db="EMBL/GenBank/DDBJ databases">
        <title>Draft genome of Acinetobacter baumannii strain I43, a mercury resistant bacteria.</title>
        <authorList>
            <person name="Siqueira K.A."/>
            <person name="Mello I.S."/>
            <person name="Mendes T.A."/>
            <person name="Soares M.A."/>
        </authorList>
    </citation>
    <scope>NUCLEOTIDE SEQUENCE [LARGE SCALE GENOMIC DNA]</scope>
    <source>
        <strain evidence="6 11">I43</strain>
    </source>
</reference>
<dbReference type="InterPro" id="IPR025669">
    <property type="entry name" value="AAA_dom"/>
</dbReference>
<evidence type="ECO:0000313" key="3">
    <source>
        <dbReference type="EMBL" id="KZA11708.1"/>
    </source>
</evidence>
<evidence type="ECO:0000259" key="1">
    <source>
        <dbReference type="Pfam" id="PF13614"/>
    </source>
</evidence>
<dbReference type="RefSeq" id="WP_000998564.1">
    <property type="nucleotide sequence ID" value="NZ_AP014650.1"/>
</dbReference>
<evidence type="ECO:0000313" key="4">
    <source>
        <dbReference type="EMBL" id="NDW42160.1"/>
    </source>
</evidence>
<dbReference type="EMBL" id="RXLU01000071">
    <property type="protein sequence ID" value="RTQ76290.1"/>
    <property type="molecule type" value="Genomic_DNA"/>
</dbReference>
<dbReference type="Proteomes" id="UP000223291">
    <property type="component" value="Unassembled WGS sequence"/>
</dbReference>
<geneLocation type="plasmid" evidence="7 14">
    <name>p1KSK6</name>
</geneLocation>
<keyword evidence="3" id="KW-0378">Hydrolase</keyword>
<evidence type="ECO:0000313" key="6">
    <source>
        <dbReference type="EMBL" id="PHQ01219.1"/>
    </source>
</evidence>
<evidence type="ECO:0000313" key="9">
    <source>
        <dbReference type="Proteomes" id="UP000076296"/>
    </source>
</evidence>
<dbReference type="Pfam" id="PF13614">
    <property type="entry name" value="AAA_31"/>
    <property type="match status" value="1"/>
</dbReference>
<dbReference type="AlphaFoldDB" id="A0A090BEI1"/>
<dbReference type="PANTHER" id="PTHR13696">
    <property type="entry name" value="P-LOOP CONTAINING NUCLEOSIDE TRIPHOSPHATE HYDROLASE"/>
    <property type="match status" value="1"/>
</dbReference>
<dbReference type="EMBL" id="NGKM01000014">
    <property type="protein sequence ID" value="OWK66061.1"/>
    <property type="molecule type" value="Genomic_DNA"/>
</dbReference>
<dbReference type="Proteomes" id="UP000197394">
    <property type="component" value="Unassembled WGS sequence"/>
</dbReference>
<reference evidence="8 12" key="5">
    <citation type="submission" date="2018-12" db="EMBL/GenBank/DDBJ databases">
        <title>Draft Genome Sequences Human Pathogenic Acinetobacter baumannii Strains.</title>
        <authorList>
            <person name="Madhi M."/>
            <person name="Ronco T."/>
            <person name="Olsen R.H."/>
            <person name="Hassani A."/>
        </authorList>
    </citation>
    <scope>NUCLEOTIDE SEQUENCE [LARGE SCALE GENOMIC DNA]</scope>
    <source>
        <strain evidence="8 12">AB3</strain>
    </source>
</reference>
<protein>
    <submittedName>
        <fullName evidence="7">AAA family ATPase</fullName>
    </submittedName>
    <submittedName>
        <fullName evidence="3">Chromosome-partitioning ATPase Soj</fullName>
        <ecNumber evidence="3">3.6.-.-</ecNumber>
    </submittedName>
    <submittedName>
        <fullName evidence="5">ParA family protein</fullName>
    </submittedName>
    <submittedName>
        <fullName evidence="2">Plasmid partitioning protein ParA</fullName>
    </submittedName>
</protein>
<organism evidence="5 10">
    <name type="scientific">Acinetobacter baumannii</name>
    <dbReference type="NCBI Taxonomy" id="470"/>
    <lineage>
        <taxon>Bacteria</taxon>
        <taxon>Pseudomonadati</taxon>
        <taxon>Pseudomonadota</taxon>
        <taxon>Gammaproteobacteria</taxon>
        <taxon>Moraxellales</taxon>
        <taxon>Moraxellaceae</taxon>
        <taxon>Acinetobacter</taxon>
        <taxon>Acinetobacter calcoaceticus/baumannii complex</taxon>
    </lineage>
</organism>
<dbReference type="PATRIC" id="fig|470.1369.peg.3732"/>
<geneLocation type="plasmid" evidence="2">
    <name>pD4</name>
</geneLocation>
<dbReference type="Proteomes" id="UP000664966">
    <property type="component" value="Plasmid p1KSK6"/>
</dbReference>
<evidence type="ECO:0000313" key="14">
    <source>
        <dbReference type="Proteomes" id="UP000664966"/>
    </source>
</evidence>
<evidence type="ECO:0000313" key="7">
    <source>
        <dbReference type="EMBL" id="QTK45525.1"/>
    </source>
</evidence>
<sequence length="294" mass="32436">MNDKTSQIKDAGILTIGNGKGGVGKSTFTVHSAYFFSQHGYKVIVVDLDNQGNSSGHLLMLNSNTVLPEYVTRPTSPVHNLGDAISLFLKDNHNLKCDLQNGSIGVFRPTKALANINTSSDVDLVTIFKDNISKLLKYKTVIIFDTPPTLSNLMLLPLSVSNVVLIPTMLKQYASDGIRDYLSFANKIKKTNNPKLLIGGIVPNMVNLKSNIQKNELSKLLEVAEQTNLFYQDKSNMAYITDKNVIEEAVTYGTACWHINKTSSRDVKRTFTNIFKQVGTQLKLSVFNTSGKGE</sequence>
<evidence type="ECO:0000313" key="10">
    <source>
        <dbReference type="Proteomes" id="UP000197394"/>
    </source>
</evidence>
<reference evidence="7" key="7">
    <citation type="submission" date="2021-03" db="EMBL/GenBank/DDBJ databases">
        <title>Complete genome sequencing of Acinetobacter baumannii.</title>
        <authorList>
            <person name="Yadav B."/>
            <person name="Makwana N."/>
            <person name="Kharat A.S."/>
            <person name="Veeraraghavan B."/>
            <person name="Vijayakumar S."/>
            <person name="Priya M."/>
        </authorList>
    </citation>
    <scope>NUCLEOTIDE SEQUENCE</scope>
    <source>
        <strain evidence="7">KSK6</strain>
        <plasmid evidence="7">p1KSK6</plasmid>
    </source>
</reference>
<proteinExistence type="predicted"/>
<dbReference type="Proteomes" id="UP000268239">
    <property type="component" value="Unassembled WGS sequence"/>
</dbReference>
<dbReference type="Proteomes" id="UP000470018">
    <property type="component" value="Unassembled WGS sequence"/>
</dbReference>
<name>A0A090BEI1_ACIBA</name>
<dbReference type="PANTHER" id="PTHR13696:SF99">
    <property type="entry name" value="COBYRINIC ACID AC-DIAMIDE SYNTHASE"/>
    <property type="match status" value="1"/>
</dbReference>